<keyword evidence="10" id="KW-0143">Chaperone</keyword>
<dbReference type="GO" id="GO:0015031">
    <property type="term" value="P:protein transport"/>
    <property type="evidence" value="ECO:0007669"/>
    <property type="project" value="UniProtKB-KW"/>
</dbReference>
<dbReference type="InterPro" id="IPR001708">
    <property type="entry name" value="YidC/ALB3/OXA1/COX18"/>
</dbReference>
<reference evidence="16" key="1">
    <citation type="submission" date="2016-10" db="EMBL/GenBank/DDBJ databases">
        <title>Sequence of Gallionella enrichment culture.</title>
        <authorList>
            <person name="Poehlein A."/>
            <person name="Muehling M."/>
            <person name="Daniel R."/>
        </authorList>
    </citation>
    <scope>NUCLEOTIDE SEQUENCE</scope>
</reference>
<name>A0A1J5RXC0_9ZZZZ</name>
<evidence type="ECO:0000256" key="11">
    <source>
        <dbReference type="ARBA" id="ARBA00033245"/>
    </source>
</evidence>
<dbReference type="CDD" id="cd20070">
    <property type="entry name" value="5TM_YidC_Alb3"/>
    <property type="match status" value="1"/>
</dbReference>
<feature type="transmembrane region" description="Helical" evidence="13">
    <location>
        <begin position="364"/>
        <end position="384"/>
    </location>
</feature>
<keyword evidence="5" id="KW-1003">Cell membrane</keyword>
<organism evidence="16">
    <name type="scientific">mine drainage metagenome</name>
    <dbReference type="NCBI Taxonomy" id="410659"/>
    <lineage>
        <taxon>unclassified sequences</taxon>
        <taxon>metagenomes</taxon>
        <taxon>ecological metagenomes</taxon>
    </lineage>
</organism>
<sequence>MDFRRSVLWVIFTASVIFLYNAWLRDHGSAGLFGGPPTVASAPQAQGSVPQPAALGGAALPAAAGAAAAPAVPAVKPATLTEVRTDVLDVKVSSAGGSIVYAGLRKYPSEADPKRDVVLFDDAGGHVYMAQSGLVGGAFPNHETAMTVLPGPTTLGSAESLTLRLQSPVVGGVQLLRSYTFHRGSYVVDVRNEVINRGNVAVSPQLYLQLVRDGKEPTENGTHFSHTFVGAAIYDSKSKFQKYEFKDIEPQAKTIQAADGWTAIVQHYFVSAWLPQPETGNRQFYLRKLGADLYATGVMLPLPQLAPGQQAVQLDRLYVGPQIESQLQGLAPGFDLVKDYGWVTIIAKPLFWVLEHIHDVLGNWGWSIIGLTILLKLLFFPLTAASYRSMARMKAVGPRMNALRERHKDDPSAMNAAMVEMYRKEKINPLGGCLPVVIQIPVFIALYWVLQSSVELRGAPWLGWIHDLSAKDPFYILPLVMTASSFLQVKLNPTPPDPMQARLMWIMPLAFSVMFFMFPSGLVLYWLTNNIFSIAQQWFINKKMGVPEFKTPS</sequence>
<dbReference type="PANTHER" id="PTHR12428:SF65">
    <property type="entry name" value="CYTOCHROME C OXIDASE ASSEMBLY PROTEIN COX18, MITOCHONDRIAL"/>
    <property type="match status" value="1"/>
</dbReference>
<feature type="transmembrane region" description="Helical" evidence="13">
    <location>
        <begin position="430"/>
        <end position="450"/>
    </location>
</feature>
<comment type="similarity">
    <text evidence="2">Belongs to the OXA1/ALB3/YidC family. Type 1 subfamily.</text>
</comment>
<dbReference type="InterPro" id="IPR047196">
    <property type="entry name" value="YidC_ALB_C"/>
</dbReference>
<dbReference type="GO" id="GO:0005886">
    <property type="term" value="C:plasma membrane"/>
    <property type="evidence" value="ECO:0007669"/>
    <property type="project" value="UniProtKB-SubCell"/>
</dbReference>
<evidence type="ECO:0000256" key="13">
    <source>
        <dbReference type="SAM" id="Phobius"/>
    </source>
</evidence>
<dbReference type="Pfam" id="PF02096">
    <property type="entry name" value="60KD_IMP"/>
    <property type="match status" value="1"/>
</dbReference>
<dbReference type="PRINTS" id="PR01900">
    <property type="entry name" value="YIDCPROTEIN"/>
</dbReference>
<dbReference type="InterPro" id="IPR028053">
    <property type="entry name" value="Membr_insert_YidC_N"/>
</dbReference>
<evidence type="ECO:0000256" key="10">
    <source>
        <dbReference type="ARBA" id="ARBA00023186"/>
    </source>
</evidence>
<feature type="domain" description="Membrane insertase YidC/Oxa/ALB C-terminal" evidence="14">
    <location>
        <begin position="364"/>
        <end position="542"/>
    </location>
</feature>
<keyword evidence="6 13" id="KW-0812">Transmembrane</keyword>
<evidence type="ECO:0000259" key="15">
    <source>
        <dbReference type="Pfam" id="PF14849"/>
    </source>
</evidence>
<comment type="caution">
    <text evidence="16">The sequence shown here is derived from an EMBL/GenBank/DDBJ whole genome shotgun (WGS) entry which is preliminary data.</text>
</comment>
<dbReference type="PRINTS" id="PR00701">
    <property type="entry name" value="60KDINNERMP"/>
</dbReference>
<keyword evidence="4" id="KW-0813">Transport</keyword>
<evidence type="ECO:0000256" key="4">
    <source>
        <dbReference type="ARBA" id="ARBA00022448"/>
    </source>
</evidence>
<evidence type="ECO:0000259" key="14">
    <source>
        <dbReference type="Pfam" id="PF02096"/>
    </source>
</evidence>
<evidence type="ECO:0000313" key="16">
    <source>
        <dbReference type="EMBL" id="OIR00474.1"/>
    </source>
</evidence>
<evidence type="ECO:0000256" key="1">
    <source>
        <dbReference type="ARBA" id="ARBA00004429"/>
    </source>
</evidence>
<evidence type="ECO:0000256" key="8">
    <source>
        <dbReference type="ARBA" id="ARBA00022989"/>
    </source>
</evidence>
<keyword evidence="9 13" id="KW-0472">Membrane</keyword>
<dbReference type="InterPro" id="IPR038221">
    <property type="entry name" value="YidC_periplasmic_sf"/>
</dbReference>
<dbReference type="NCBIfam" id="NF002352">
    <property type="entry name" value="PRK01318.1-3"/>
    <property type="match status" value="1"/>
</dbReference>
<evidence type="ECO:0000256" key="2">
    <source>
        <dbReference type="ARBA" id="ARBA00010527"/>
    </source>
</evidence>
<gene>
    <name evidence="16" type="primary">yidC_6</name>
    <name evidence="16" type="ORF">GALL_175390</name>
</gene>
<evidence type="ECO:0000256" key="7">
    <source>
        <dbReference type="ARBA" id="ARBA00022927"/>
    </source>
</evidence>
<keyword evidence="7" id="KW-0653">Protein transport</keyword>
<dbReference type="Pfam" id="PF14849">
    <property type="entry name" value="YidC_periplas"/>
    <property type="match status" value="1"/>
</dbReference>
<accession>A0A1J5RXC0</accession>
<dbReference type="AlphaFoldDB" id="A0A1J5RXC0"/>
<dbReference type="CDD" id="cd19961">
    <property type="entry name" value="EcYidC-like_peri"/>
    <property type="match status" value="1"/>
</dbReference>
<dbReference type="HAMAP" id="MF_01810">
    <property type="entry name" value="YidC_type1"/>
    <property type="match status" value="1"/>
</dbReference>
<feature type="transmembrane region" description="Helical" evidence="13">
    <location>
        <begin position="503"/>
        <end position="527"/>
    </location>
</feature>
<evidence type="ECO:0000256" key="5">
    <source>
        <dbReference type="ARBA" id="ARBA00022475"/>
    </source>
</evidence>
<dbReference type="InterPro" id="IPR028055">
    <property type="entry name" value="YidC/Oxa/ALB_C"/>
</dbReference>
<keyword evidence="8 13" id="KW-1133">Transmembrane helix</keyword>
<dbReference type="GO" id="GO:0051205">
    <property type="term" value="P:protein insertion into membrane"/>
    <property type="evidence" value="ECO:0007669"/>
    <property type="project" value="TreeGrafter"/>
</dbReference>
<dbReference type="EMBL" id="MLJW01000095">
    <property type="protein sequence ID" value="OIR00474.1"/>
    <property type="molecule type" value="Genomic_DNA"/>
</dbReference>
<dbReference type="InterPro" id="IPR019998">
    <property type="entry name" value="Membr_insert_YidC"/>
</dbReference>
<evidence type="ECO:0000256" key="6">
    <source>
        <dbReference type="ARBA" id="ARBA00022692"/>
    </source>
</evidence>
<dbReference type="PANTHER" id="PTHR12428">
    <property type="entry name" value="OXA1"/>
    <property type="match status" value="1"/>
</dbReference>
<protein>
    <recommendedName>
        <fullName evidence="3">Membrane protein insertase YidC</fullName>
    </recommendedName>
    <alternativeName>
        <fullName evidence="12">Foldase YidC</fullName>
    </alternativeName>
    <alternativeName>
        <fullName evidence="11">Membrane integrase YidC</fullName>
    </alternativeName>
</protein>
<dbReference type="GO" id="GO:0032977">
    <property type="term" value="F:membrane insertase activity"/>
    <property type="evidence" value="ECO:0007669"/>
    <property type="project" value="InterPro"/>
</dbReference>
<feature type="transmembrane region" description="Helical" evidence="13">
    <location>
        <begin position="7"/>
        <end position="24"/>
    </location>
</feature>
<proteinExistence type="inferred from homology"/>
<dbReference type="Gene3D" id="2.70.98.90">
    <property type="match status" value="1"/>
</dbReference>
<evidence type="ECO:0000256" key="9">
    <source>
        <dbReference type="ARBA" id="ARBA00023136"/>
    </source>
</evidence>
<dbReference type="NCBIfam" id="TIGR03592">
    <property type="entry name" value="yidC_oxa1_cterm"/>
    <property type="match status" value="1"/>
</dbReference>
<comment type="subcellular location">
    <subcellularLocation>
        <location evidence="1">Cell inner membrane</location>
        <topology evidence="1">Multi-pass membrane protein</topology>
    </subcellularLocation>
</comment>
<feature type="domain" description="Membrane insertase YidC N-terminal" evidence="15">
    <location>
        <begin position="82"/>
        <end position="353"/>
    </location>
</feature>
<evidence type="ECO:0000256" key="12">
    <source>
        <dbReference type="ARBA" id="ARBA00033342"/>
    </source>
</evidence>
<evidence type="ECO:0000256" key="3">
    <source>
        <dbReference type="ARBA" id="ARBA00015325"/>
    </source>
</evidence>
<dbReference type="NCBIfam" id="TIGR03593">
    <property type="entry name" value="yidC_nterm"/>
    <property type="match status" value="1"/>
</dbReference>